<organism evidence="3 4">
    <name type="scientific">Littorina saxatilis</name>
    <dbReference type="NCBI Taxonomy" id="31220"/>
    <lineage>
        <taxon>Eukaryota</taxon>
        <taxon>Metazoa</taxon>
        <taxon>Spiralia</taxon>
        <taxon>Lophotrochozoa</taxon>
        <taxon>Mollusca</taxon>
        <taxon>Gastropoda</taxon>
        <taxon>Caenogastropoda</taxon>
        <taxon>Littorinimorpha</taxon>
        <taxon>Littorinoidea</taxon>
        <taxon>Littorinidae</taxon>
        <taxon>Littorina</taxon>
    </lineage>
</organism>
<feature type="compositionally biased region" description="Low complexity" evidence="2">
    <location>
        <begin position="417"/>
        <end position="429"/>
    </location>
</feature>
<dbReference type="InterPro" id="IPR002885">
    <property type="entry name" value="PPR_rpt"/>
</dbReference>
<evidence type="ECO:0008006" key="5">
    <source>
        <dbReference type="Google" id="ProtNLM"/>
    </source>
</evidence>
<reference evidence="3 4" key="1">
    <citation type="submission" date="2024-02" db="EMBL/GenBank/DDBJ databases">
        <title>Chromosome-scale genome assembly of the rough periwinkle Littorina saxatilis.</title>
        <authorList>
            <person name="De Jode A."/>
            <person name="Faria R."/>
            <person name="Formenti G."/>
            <person name="Sims Y."/>
            <person name="Smith T.P."/>
            <person name="Tracey A."/>
            <person name="Wood J.M.D."/>
            <person name="Zagrodzka Z.B."/>
            <person name="Johannesson K."/>
            <person name="Butlin R.K."/>
            <person name="Leder E.H."/>
        </authorList>
    </citation>
    <scope>NUCLEOTIDE SEQUENCE [LARGE SCALE GENOMIC DNA]</scope>
    <source>
        <strain evidence="3">Snail1</strain>
        <tissue evidence="3">Muscle</tissue>
    </source>
</reference>
<dbReference type="NCBIfam" id="TIGR00756">
    <property type="entry name" value="PPR"/>
    <property type="match status" value="1"/>
</dbReference>
<dbReference type="GO" id="GO:0042780">
    <property type="term" value="P:tRNA 3'-end processing"/>
    <property type="evidence" value="ECO:0007669"/>
    <property type="project" value="TreeGrafter"/>
</dbReference>
<protein>
    <recommendedName>
        <fullName evidence="5">Pentatricopeptide repeat-containing protein</fullName>
    </recommendedName>
</protein>
<keyword evidence="4" id="KW-1185">Reference proteome</keyword>
<dbReference type="EMBL" id="JBAMIC010000002">
    <property type="protein sequence ID" value="KAK7111977.1"/>
    <property type="molecule type" value="Genomic_DNA"/>
</dbReference>
<dbReference type="Gene3D" id="1.25.40.10">
    <property type="entry name" value="Tetratricopeptide repeat domain"/>
    <property type="match status" value="3"/>
</dbReference>
<proteinExistence type="predicted"/>
<feature type="repeat" description="PPR" evidence="1">
    <location>
        <begin position="214"/>
        <end position="248"/>
    </location>
</feature>
<evidence type="ECO:0000256" key="2">
    <source>
        <dbReference type="SAM" id="MobiDB-lite"/>
    </source>
</evidence>
<dbReference type="GO" id="GO:0005759">
    <property type="term" value="C:mitochondrial matrix"/>
    <property type="evidence" value="ECO:0007669"/>
    <property type="project" value="TreeGrafter"/>
</dbReference>
<gene>
    <name evidence="3" type="ORF">V1264_011509</name>
</gene>
<feature type="region of interest" description="Disordered" evidence="2">
    <location>
        <begin position="1"/>
        <end position="119"/>
    </location>
</feature>
<dbReference type="PANTHER" id="PTHR24014">
    <property type="entry name" value="2-OXOGLUTARATE AND IRON-DEPENDENT OXYGENASE DOMAIN-CONTAINING PROTEIN 2"/>
    <property type="match status" value="1"/>
</dbReference>
<feature type="compositionally biased region" description="Polar residues" evidence="2">
    <location>
        <begin position="70"/>
        <end position="83"/>
    </location>
</feature>
<dbReference type="InterPro" id="IPR011990">
    <property type="entry name" value="TPR-like_helical_dom_sf"/>
</dbReference>
<dbReference type="Pfam" id="PF13812">
    <property type="entry name" value="PPR_3"/>
    <property type="match status" value="1"/>
</dbReference>
<dbReference type="AlphaFoldDB" id="A0AAN9GKK2"/>
<comment type="caution">
    <text evidence="3">The sequence shown here is derived from an EMBL/GenBank/DDBJ whole genome shotgun (WGS) entry which is preliminary data.</text>
</comment>
<dbReference type="Pfam" id="PF13041">
    <property type="entry name" value="PPR_2"/>
    <property type="match status" value="1"/>
</dbReference>
<name>A0AAN9GKK2_9CAEN</name>
<sequence>MERLTGKFQKKLHNRVFSEEEQAENEQLRQSARSNRADGDAFGTLQRKERAKAGIVSRQSHASDLHNTDGTETLQQNATSSGSFMGKDHSQENVTYQRHGMSESRKGKSAVEHNRRAQVSDTWSDQFGTLQEGEGLVERIEESLTTAVGSHEERFSDDEDEQASGRIRLSQDNRRHIPEWYGRQILKLGKHGQIREAIKVFDDWMLTQDRVLPNAYVFTCLITVLGRAGYTKKAFSLFNQMKKMGIEPKPATYTALFNACSNSPWKEDGKARADNLYRLMKGKEVEPTFITGKAMVKAFALCADLKRAFSLMDELSQIYRPDPEAFSFLLMACASDKEEGLRHAIQVWRLMHEIGVQPDLHLYNLLLRCIRDCGVGDVKTFQTLLTGNTTPQDPSPEHSGTIKQIDSPKSLRETETVSEQSGSVSVSGKDSSVLCASTETAGSGSSEAFNFDKSDTLDTDAGSVQLNVDSVQPSSLTVPRYSARIPDILSPTSDSSGIVSLGDLSTRESRLALLGGVGGILTRMKKDQAKPDIITFTQLLTVAMPTEEAEARLLATMKRLEVKPDIDLVNAVIHKRCMRKDFAAAKAAKELIAEYNLTANQMTYGVLAMACKTLKDAKQLLGDMEAADLAPNIEIMGALMYAANTNFHYRLWILQQIQRLDLVPHARILQNIERALISARRNVVEAEKKEDYESYFLSKAFQDGFERFVQHYETWLKEAKLQVPNHPWAGFRSTKEEEKGAASA</sequence>
<feature type="region of interest" description="Disordered" evidence="2">
    <location>
        <begin position="386"/>
        <end position="429"/>
    </location>
</feature>
<dbReference type="Proteomes" id="UP001374579">
    <property type="component" value="Unassembled WGS sequence"/>
</dbReference>
<feature type="compositionally biased region" description="Basic and acidic residues" evidence="2">
    <location>
        <begin position="100"/>
        <end position="115"/>
    </location>
</feature>
<dbReference type="PANTHER" id="PTHR24014:SF6">
    <property type="entry name" value="PENTATRICOPEPTIDE REPEAT-CONTAINING PROTEIN 1, MITOCHONDRIAL"/>
    <property type="match status" value="1"/>
</dbReference>
<evidence type="ECO:0000313" key="4">
    <source>
        <dbReference type="Proteomes" id="UP001374579"/>
    </source>
</evidence>
<dbReference type="PROSITE" id="PS51375">
    <property type="entry name" value="PPR"/>
    <property type="match status" value="1"/>
</dbReference>
<evidence type="ECO:0000313" key="3">
    <source>
        <dbReference type="EMBL" id="KAK7111977.1"/>
    </source>
</evidence>
<accession>A0AAN9GKK2</accession>
<evidence type="ECO:0000256" key="1">
    <source>
        <dbReference type="PROSITE-ProRule" id="PRU00708"/>
    </source>
</evidence>
<dbReference type="GO" id="GO:0000049">
    <property type="term" value="F:tRNA binding"/>
    <property type="evidence" value="ECO:0007669"/>
    <property type="project" value="TreeGrafter"/>
</dbReference>